<dbReference type="OrthoDB" id="941227at2759"/>
<feature type="transmembrane region" description="Helical" evidence="5">
    <location>
        <begin position="226"/>
        <end position="244"/>
    </location>
</feature>
<dbReference type="RefSeq" id="XP_013760193.1">
    <property type="nucleotide sequence ID" value="XM_013904739.1"/>
</dbReference>
<evidence type="ECO:0000256" key="2">
    <source>
        <dbReference type="ARBA" id="ARBA00022771"/>
    </source>
</evidence>
<reference evidence="7 8" key="1">
    <citation type="submission" date="2010-05" db="EMBL/GenBank/DDBJ databases">
        <title>The Genome Sequence of Thecamonas trahens ATCC 50062.</title>
        <authorList>
            <consortium name="The Broad Institute Genome Sequencing Platform"/>
            <person name="Russ C."/>
            <person name="Cuomo C."/>
            <person name="Shea T."/>
            <person name="Young S.K."/>
            <person name="Zeng Q."/>
            <person name="Koehrsen M."/>
            <person name="Haas B."/>
            <person name="Borodovsky M."/>
            <person name="Guigo R."/>
            <person name="Alvarado L."/>
            <person name="Berlin A."/>
            <person name="Bochicchio J."/>
            <person name="Borenstein D."/>
            <person name="Chapman S."/>
            <person name="Chen Z."/>
            <person name="Freedman E."/>
            <person name="Gellesch M."/>
            <person name="Goldberg J."/>
            <person name="Griggs A."/>
            <person name="Gujja S."/>
            <person name="Heilman E."/>
            <person name="Heiman D."/>
            <person name="Hepburn T."/>
            <person name="Howarth C."/>
            <person name="Jen D."/>
            <person name="Larson L."/>
            <person name="Mehta T."/>
            <person name="Park D."/>
            <person name="Pearson M."/>
            <person name="Roberts A."/>
            <person name="Saif S."/>
            <person name="Shenoy N."/>
            <person name="Sisk P."/>
            <person name="Stolte C."/>
            <person name="Sykes S."/>
            <person name="Thomson T."/>
            <person name="Walk T."/>
            <person name="White J."/>
            <person name="Yandava C."/>
            <person name="Burger G."/>
            <person name="Gray M.W."/>
            <person name="Holland P.W.H."/>
            <person name="King N."/>
            <person name="Lang F.B.F."/>
            <person name="Roger A.J."/>
            <person name="Ruiz-Trillo I."/>
            <person name="Lander E."/>
            <person name="Nusbaum C."/>
        </authorList>
    </citation>
    <scope>NUCLEOTIDE SEQUENCE [LARGE SCALE GENOMIC DNA]</scope>
    <source>
        <strain evidence="7 8">ATCC 50062</strain>
    </source>
</reference>
<evidence type="ECO:0000259" key="6">
    <source>
        <dbReference type="PROSITE" id="PS50089"/>
    </source>
</evidence>
<dbReference type="PANTHER" id="PTHR22763">
    <property type="entry name" value="RING ZINC FINGER PROTEIN"/>
    <property type="match status" value="1"/>
</dbReference>
<dbReference type="AlphaFoldDB" id="A0A0L0D3V5"/>
<evidence type="ECO:0000256" key="1">
    <source>
        <dbReference type="ARBA" id="ARBA00022723"/>
    </source>
</evidence>
<name>A0A0L0D3V5_THETB</name>
<dbReference type="InterPro" id="IPR013083">
    <property type="entry name" value="Znf_RING/FYVE/PHD"/>
</dbReference>
<dbReference type="Proteomes" id="UP000054408">
    <property type="component" value="Unassembled WGS sequence"/>
</dbReference>
<dbReference type="EMBL" id="GL349444">
    <property type="protein sequence ID" value="KNC46920.1"/>
    <property type="molecule type" value="Genomic_DNA"/>
</dbReference>
<dbReference type="GO" id="GO:0061630">
    <property type="term" value="F:ubiquitin protein ligase activity"/>
    <property type="evidence" value="ECO:0007669"/>
    <property type="project" value="TreeGrafter"/>
</dbReference>
<evidence type="ECO:0000313" key="7">
    <source>
        <dbReference type="EMBL" id="KNC46920.1"/>
    </source>
</evidence>
<keyword evidence="1" id="KW-0479">Metal-binding</keyword>
<dbReference type="PANTHER" id="PTHR22763:SF191">
    <property type="entry name" value="RING FINGER PROTEIN 145 HOMOLOG"/>
    <property type="match status" value="1"/>
</dbReference>
<keyword evidence="3" id="KW-0862">Zinc</keyword>
<organism evidence="7 8">
    <name type="scientific">Thecamonas trahens ATCC 50062</name>
    <dbReference type="NCBI Taxonomy" id="461836"/>
    <lineage>
        <taxon>Eukaryota</taxon>
        <taxon>Apusozoa</taxon>
        <taxon>Apusomonadida</taxon>
        <taxon>Apusomonadidae</taxon>
        <taxon>Thecamonas</taxon>
    </lineage>
</organism>
<evidence type="ECO:0000256" key="4">
    <source>
        <dbReference type="PROSITE-ProRule" id="PRU00175"/>
    </source>
</evidence>
<feature type="domain" description="RING-type" evidence="6">
    <location>
        <begin position="447"/>
        <end position="487"/>
    </location>
</feature>
<feature type="transmembrane region" description="Helical" evidence="5">
    <location>
        <begin position="108"/>
        <end position="125"/>
    </location>
</feature>
<keyword evidence="2 4" id="KW-0863">Zinc-finger</keyword>
<gene>
    <name evidence="7" type="ORF">AMSG_03351</name>
</gene>
<keyword evidence="8" id="KW-1185">Reference proteome</keyword>
<dbReference type="GO" id="GO:0012505">
    <property type="term" value="C:endomembrane system"/>
    <property type="evidence" value="ECO:0007669"/>
    <property type="project" value="TreeGrafter"/>
</dbReference>
<dbReference type="SMART" id="SM00184">
    <property type="entry name" value="RING"/>
    <property type="match status" value="1"/>
</dbReference>
<evidence type="ECO:0000256" key="3">
    <source>
        <dbReference type="ARBA" id="ARBA00022833"/>
    </source>
</evidence>
<sequence>MLKTPVAMQALESSPHVAMPWLALRVTLLLAYATAWLAPRPNDGLASIKLTALLMLIKAGVLVVMGTMPEAAFPLGLGGCLLWGWIFWRLRVLDFVFGVYAQVEARGGHVMHIVGALFAVVGHTVRRLLATFHVRDIGFLYSTAVMASDALHRARNTDGSVIDMVLDTLHVAGLSTGLRYHALLCALAVWGGLAIRVVEVMFVPSTVRAVASEGVEFPFLNPRHRAGYIGNALCWTVVMLKPYGLPLLSALSHVPILLFVYGLHMVCMVAEVSSASLMVMASSGETRGQHVRVLALFGCVVVLEVWLVVAFARLYATMSGDTMTYLALYLLNMVVRGLIRLLKSFMLYVIHHLASAARIEAYVFYTELSANCMEIGIKALVLLGNIRQSGREVSADKIFIAMYAYDAYKFTLANWEAYKRRREAVLQFDAQVADATPAQIEAYDDVCAFCWDDMEPGSAKITRCGHVFHSGCLQKWLHVNSACPKCRQSVLETGAPSGE</sequence>
<dbReference type="InterPro" id="IPR001841">
    <property type="entry name" value="Znf_RING"/>
</dbReference>
<keyword evidence="5" id="KW-0472">Membrane</keyword>
<dbReference type="Gene3D" id="3.30.40.10">
    <property type="entry name" value="Zinc/RING finger domain, C3HC4 (zinc finger)"/>
    <property type="match status" value="1"/>
</dbReference>
<dbReference type="GO" id="GO:0008270">
    <property type="term" value="F:zinc ion binding"/>
    <property type="evidence" value="ECO:0007669"/>
    <property type="project" value="UniProtKB-KW"/>
</dbReference>
<dbReference type="eggNOG" id="KOG0802">
    <property type="taxonomic scope" value="Eukaryota"/>
</dbReference>
<feature type="transmembrane region" description="Helical" evidence="5">
    <location>
        <begin position="322"/>
        <end position="339"/>
    </location>
</feature>
<accession>A0A0L0D3V5</accession>
<dbReference type="GeneID" id="25562963"/>
<dbReference type="InterPro" id="IPR050731">
    <property type="entry name" value="HRD1_E3_ubiq-ligases"/>
</dbReference>
<evidence type="ECO:0000256" key="5">
    <source>
        <dbReference type="SAM" id="Phobius"/>
    </source>
</evidence>
<feature type="transmembrane region" description="Helical" evidence="5">
    <location>
        <begin position="256"/>
        <end position="281"/>
    </location>
</feature>
<dbReference type="SUPFAM" id="SSF57850">
    <property type="entry name" value="RING/U-box"/>
    <property type="match status" value="1"/>
</dbReference>
<feature type="transmembrane region" description="Helical" evidence="5">
    <location>
        <begin position="293"/>
        <end position="316"/>
    </location>
</feature>
<feature type="transmembrane region" description="Helical" evidence="5">
    <location>
        <begin position="21"/>
        <end position="38"/>
    </location>
</feature>
<dbReference type="GO" id="GO:0036503">
    <property type="term" value="P:ERAD pathway"/>
    <property type="evidence" value="ECO:0007669"/>
    <property type="project" value="TreeGrafter"/>
</dbReference>
<dbReference type="STRING" id="461836.A0A0L0D3V5"/>
<keyword evidence="5" id="KW-1133">Transmembrane helix</keyword>
<keyword evidence="5" id="KW-0812">Transmembrane</keyword>
<proteinExistence type="predicted"/>
<feature type="transmembrane region" description="Helical" evidence="5">
    <location>
        <begin position="44"/>
        <end position="64"/>
    </location>
</feature>
<dbReference type="Pfam" id="PF13639">
    <property type="entry name" value="zf-RING_2"/>
    <property type="match status" value="1"/>
</dbReference>
<dbReference type="PROSITE" id="PS50089">
    <property type="entry name" value="ZF_RING_2"/>
    <property type="match status" value="1"/>
</dbReference>
<dbReference type="GO" id="GO:0043161">
    <property type="term" value="P:proteasome-mediated ubiquitin-dependent protein catabolic process"/>
    <property type="evidence" value="ECO:0007669"/>
    <property type="project" value="TreeGrafter"/>
</dbReference>
<evidence type="ECO:0000313" key="8">
    <source>
        <dbReference type="Proteomes" id="UP000054408"/>
    </source>
</evidence>
<protein>
    <recommendedName>
        <fullName evidence="6">RING-type domain-containing protein</fullName>
    </recommendedName>
</protein>
<feature type="transmembrane region" description="Helical" evidence="5">
    <location>
        <begin position="71"/>
        <end position="88"/>
    </location>
</feature>